<gene>
    <name evidence="1" type="ORF">GALMADRAFT_1053073</name>
</gene>
<reference evidence="2" key="1">
    <citation type="journal article" date="2014" name="Proc. Natl. Acad. Sci. U.S.A.">
        <title>Extensive sampling of basidiomycete genomes demonstrates inadequacy of the white-rot/brown-rot paradigm for wood decay fungi.</title>
        <authorList>
            <person name="Riley R."/>
            <person name="Salamov A.A."/>
            <person name="Brown D.W."/>
            <person name="Nagy L.G."/>
            <person name="Floudas D."/>
            <person name="Held B.W."/>
            <person name="Levasseur A."/>
            <person name="Lombard V."/>
            <person name="Morin E."/>
            <person name="Otillar R."/>
            <person name="Lindquist E.A."/>
            <person name="Sun H."/>
            <person name="LaButti K.M."/>
            <person name="Schmutz J."/>
            <person name="Jabbour D."/>
            <person name="Luo H."/>
            <person name="Baker S.E."/>
            <person name="Pisabarro A.G."/>
            <person name="Walton J.D."/>
            <person name="Blanchette R.A."/>
            <person name="Henrissat B."/>
            <person name="Martin F."/>
            <person name="Cullen D."/>
            <person name="Hibbett D.S."/>
            <person name="Grigoriev I.V."/>
        </authorList>
    </citation>
    <scope>NUCLEOTIDE SEQUENCE [LARGE SCALE GENOMIC DNA]</scope>
    <source>
        <strain evidence="2">CBS 339.88</strain>
    </source>
</reference>
<accession>A0A067SAH8</accession>
<keyword evidence="2" id="KW-1185">Reference proteome</keyword>
<dbReference type="HOGENOM" id="CLU_1722506_0_0_1"/>
<sequence length="152" mass="17232">MQLLTCFFLLWPLVTVYYPLGSSVSLLGGWKHYKFPIKSVLLAEKPETQDNLLITYSDATAIVQVYLSGDFLSMNHLNCQLDLNLKAFCIESFLKSESDYLKMSNTGLNSNCQQNHALGGTFWDSGSRSDTDFQDFKGKFIKLISSIFNIFE</sequence>
<dbReference type="EMBL" id="KL142411">
    <property type="protein sequence ID" value="KDR67905.1"/>
    <property type="molecule type" value="Genomic_DNA"/>
</dbReference>
<evidence type="ECO:0000313" key="2">
    <source>
        <dbReference type="Proteomes" id="UP000027222"/>
    </source>
</evidence>
<dbReference type="Proteomes" id="UP000027222">
    <property type="component" value="Unassembled WGS sequence"/>
</dbReference>
<evidence type="ECO:0000313" key="1">
    <source>
        <dbReference type="EMBL" id="KDR67905.1"/>
    </source>
</evidence>
<name>A0A067SAH8_GALM3</name>
<organism evidence="1 2">
    <name type="scientific">Galerina marginata (strain CBS 339.88)</name>
    <dbReference type="NCBI Taxonomy" id="685588"/>
    <lineage>
        <taxon>Eukaryota</taxon>
        <taxon>Fungi</taxon>
        <taxon>Dikarya</taxon>
        <taxon>Basidiomycota</taxon>
        <taxon>Agaricomycotina</taxon>
        <taxon>Agaricomycetes</taxon>
        <taxon>Agaricomycetidae</taxon>
        <taxon>Agaricales</taxon>
        <taxon>Agaricineae</taxon>
        <taxon>Strophariaceae</taxon>
        <taxon>Galerina</taxon>
    </lineage>
</organism>
<proteinExistence type="predicted"/>
<dbReference type="AlphaFoldDB" id="A0A067SAH8"/>
<protein>
    <submittedName>
        <fullName evidence="1">Uncharacterized protein</fullName>
    </submittedName>
</protein>